<feature type="chain" id="PRO_5045680237" evidence="1">
    <location>
        <begin position="19"/>
        <end position="125"/>
    </location>
</feature>
<dbReference type="EMBL" id="JAKZGP010000077">
    <property type="protein sequence ID" value="MCH7411451.1"/>
    <property type="molecule type" value="Genomic_DNA"/>
</dbReference>
<reference evidence="2" key="1">
    <citation type="submission" date="2022-03" db="EMBL/GenBank/DDBJ databases">
        <title>De novo assembled genomes of Belliella spp. (Cyclobacteriaceae) strains.</title>
        <authorList>
            <person name="Szabo A."/>
            <person name="Korponai K."/>
            <person name="Felfoldi T."/>
        </authorList>
    </citation>
    <scope>NUCLEOTIDE SEQUENCE</scope>
    <source>
        <strain evidence="2">DSM 111904</strain>
    </source>
</reference>
<evidence type="ECO:0000313" key="3">
    <source>
        <dbReference type="Proteomes" id="UP001165489"/>
    </source>
</evidence>
<organism evidence="2 3">
    <name type="scientific">Belliella filtrata</name>
    <dbReference type="NCBI Taxonomy" id="2923435"/>
    <lineage>
        <taxon>Bacteria</taxon>
        <taxon>Pseudomonadati</taxon>
        <taxon>Bacteroidota</taxon>
        <taxon>Cytophagia</taxon>
        <taxon>Cytophagales</taxon>
        <taxon>Cyclobacteriaceae</taxon>
        <taxon>Belliella</taxon>
    </lineage>
</organism>
<name>A0ABS9V4X4_9BACT</name>
<dbReference type="RefSeq" id="WP_241349865.1">
    <property type="nucleotide sequence ID" value="NZ_JAKZGP010000077.1"/>
</dbReference>
<comment type="caution">
    <text evidence="2">The sequence shown here is derived from an EMBL/GenBank/DDBJ whole genome shotgun (WGS) entry which is preliminary data.</text>
</comment>
<accession>A0ABS9V4X4</accession>
<evidence type="ECO:0000313" key="2">
    <source>
        <dbReference type="EMBL" id="MCH7411451.1"/>
    </source>
</evidence>
<sequence length="125" mass="14479">MKQILVLFLSMLSFHSMAQEKTKEPVNLMVLYPEIYQVIELDEGRGELLVDLINFCQEQELKLVQKGAQLMLFKVYPSFLGVEKATMDLEEKMVQIIGPHAKIKSIKSYGREYLPEEFHPFISTP</sequence>
<dbReference type="Proteomes" id="UP001165489">
    <property type="component" value="Unassembled WGS sequence"/>
</dbReference>
<protein>
    <submittedName>
        <fullName evidence="2">Uncharacterized protein</fullName>
    </submittedName>
</protein>
<evidence type="ECO:0000256" key="1">
    <source>
        <dbReference type="SAM" id="SignalP"/>
    </source>
</evidence>
<keyword evidence="3" id="KW-1185">Reference proteome</keyword>
<keyword evidence="1" id="KW-0732">Signal</keyword>
<feature type="signal peptide" evidence="1">
    <location>
        <begin position="1"/>
        <end position="18"/>
    </location>
</feature>
<proteinExistence type="predicted"/>
<gene>
    <name evidence="2" type="ORF">MM239_18825</name>
</gene>